<evidence type="ECO:0000313" key="2">
    <source>
        <dbReference type="EMBL" id="PVD19946.1"/>
    </source>
</evidence>
<dbReference type="EMBL" id="PZQS01000013">
    <property type="protein sequence ID" value="PVD19946.1"/>
    <property type="molecule type" value="Genomic_DNA"/>
</dbReference>
<gene>
    <name evidence="2" type="ORF">C0Q70_20440</name>
</gene>
<feature type="compositionally biased region" description="Basic and acidic residues" evidence="1">
    <location>
        <begin position="74"/>
        <end position="83"/>
    </location>
</feature>
<evidence type="ECO:0000256" key="1">
    <source>
        <dbReference type="SAM" id="MobiDB-lite"/>
    </source>
</evidence>
<evidence type="ECO:0000313" key="3">
    <source>
        <dbReference type="Proteomes" id="UP000245119"/>
    </source>
</evidence>
<dbReference type="Proteomes" id="UP000245119">
    <property type="component" value="Linkage Group LG13"/>
</dbReference>
<accession>A0A2T7NFL2</accession>
<comment type="caution">
    <text evidence="2">The sequence shown here is derived from an EMBL/GenBank/DDBJ whole genome shotgun (WGS) entry which is preliminary data.</text>
</comment>
<reference evidence="2 3" key="1">
    <citation type="submission" date="2018-04" db="EMBL/GenBank/DDBJ databases">
        <title>The genome of golden apple snail Pomacea canaliculata provides insight into stress tolerance and invasive adaptation.</title>
        <authorList>
            <person name="Liu C."/>
            <person name="Liu B."/>
            <person name="Ren Y."/>
            <person name="Zhang Y."/>
            <person name="Wang H."/>
            <person name="Li S."/>
            <person name="Jiang F."/>
            <person name="Yin L."/>
            <person name="Zhang G."/>
            <person name="Qian W."/>
            <person name="Fan W."/>
        </authorList>
    </citation>
    <scope>NUCLEOTIDE SEQUENCE [LARGE SCALE GENOMIC DNA]</scope>
    <source>
        <strain evidence="2">SZHN2017</strain>
        <tissue evidence="2">Muscle</tissue>
    </source>
</reference>
<dbReference type="AlphaFoldDB" id="A0A2T7NFL2"/>
<sequence length="176" mass="20549">MSQPGAWLVLDGAKRKKKSRDNLLALLRARTSNVEPLARATMQLGVRLQIPWSYLPLRLPRYGRWPTAQRQKPRLTDEMERGGDNSTWQEEDAAGGEEKLLQQRKRSERGYTYLLSRHQCRALQTSSPRCSSRWLHSQLQEPSPQALLDPHGYESFSPEFHRQKLHNYCDVNHNFR</sequence>
<protein>
    <submittedName>
        <fullName evidence="2">Uncharacterized protein</fullName>
    </submittedName>
</protein>
<name>A0A2T7NFL2_POMCA</name>
<organism evidence="2 3">
    <name type="scientific">Pomacea canaliculata</name>
    <name type="common">Golden apple snail</name>
    <dbReference type="NCBI Taxonomy" id="400727"/>
    <lineage>
        <taxon>Eukaryota</taxon>
        <taxon>Metazoa</taxon>
        <taxon>Spiralia</taxon>
        <taxon>Lophotrochozoa</taxon>
        <taxon>Mollusca</taxon>
        <taxon>Gastropoda</taxon>
        <taxon>Caenogastropoda</taxon>
        <taxon>Architaenioglossa</taxon>
        <taxon>Ampullarioidea</taxon>
        <taxon>Ampullariidae</taxon>
        <taxon>Pomacea</taxon>
    </lineage>
</organism>
<keyword evidence="3" id="KW-1185">Reference proteome</keyword>
<proteinExistence type="predicted"/>
<feature type="region of interest" description="Disordered" evidence="1">
    <location>
        <begin position="68"/>
        <end position="98"/>
    </location>
</feature>